<dbReference type="AlphaFoldDB" id="A0A1H5UTE4"/>
<evidence type="ECO:0000256" key="2">
    <source>
        <dbReference type="RuleBase" id="RU003707"/>
    </source>
</evidence>
<proteinExistence type="inferred from homology"/>
<gene>
    <name evidence="3" type="ORF">SAMN04488115_10210</name>
</gene>
<dbReference type="CDD" id="cd06558">
    <property type="entry name" value="crotonase-like"/>
    <property type="match status" value="1"/>
</dbReference>
<evidence type="ECO:0000256" key="1">
    <source>
        <dbReference type="ARBA" id="ARBA00005254"/>
    </source>
</evidence>
<sequence length="286" mass="31172">MLASSLSDKWTVGSRRMLSQDDTLLNEGENVRLERSGGHVRLSFQRAEKLNPLDWATVRELKQAVETIEAMPDVFVVSIIGSGRSFSAGGDLDGYLKLYREPAQFSRFLEDFFAMLAGIESSRKIYVALINGVCVAGGLELLLACDVVLAADTARIGDGHLNFGQLPGAGGSQRLPRAIGMLRAKHLMLTGQLLSAAEAREIGLVNEVVPHAELEQALDRLIEKLADKSRVGLASAKHLANKTLTTDLEAGLRYEIDFVLNYATTVPDATEGLLAFKEKRKPSYQS</sequence>
<dbReference type="InterPro" id="IPR029045">
    <property type="entry name" value="ClpP/crotonase-like_dom_sf"/>
</dbReference>
<dbReference type="Pfam" id="PF00378">
    <property type="entry name" value="ECH_1"/>
    <property type="match status" value="1"/>
</dbReference>
<name>A0A1H5UTE4_9HYPH</name>
<dbReference type="Gene3D" id="3.90.226.10">
    <property type="entry name" value="2-enoyl-CoA Hydratase, Chain A, domain 1"/>
    <property type="match status" value="1"/>
</dbReference>
<comment type="similarity">
    <text evidence="1 2">Belongs to the enoyl-CoA hydratase/isomerase family.</text>
</comment>
<evidence type="ECO:0000313" key="3">
    <source>
        <dbReference type="EMBL" id="SEF78355.1"/>
    </source>
</evidence>
<evidence type="ECO:0000313" key="4">
    <source>
        <dbReference type="Proteomes" id="UP000236743"/>
    </source>
</evidence>
<dbReference type="GO" id="GO:0003824">
    <property type="term" value="F:catalytic activity"/>
    <property type="evidence" value="ECO:0007669"/>
    <property type="project" value="InterPro"/>
</dbReference>
<dbReference type="PROSITE" id="PS00166">
    <property type="entry name" value="ENOYL_COA_HYDRATASE"/>
    <property type="match status" value="1"/>
</dbReference>
<dbReference type="PANTHER" id="PTHR11941">
    <property type="entry name" value="ENOYL-COA HYDRATASE-RELATED"/>
    <property type="match status" value="1"/>
</dbReference>
<keyword evidence="4" id="KW-1185">Reference proteome</keyword>
<dbReference type="GO" id="GO:0006635">
    <property type="term" value="P:fatty acid beta-oxidation"/>
    <property type="evidence" value="ECO:0007669"/>
    <property type="project" value="TreeGrafter"/>
</dbReference>
<protein>
    <submittedName>
        <fullName evidence="3">Short chain enoyl-CoA hydratase</fullName>
    </submittedName>
</protein>
<reference evidence="3 4" key="1">
    <citation type="submission" date="2016-10" db="EMBL/GenBank/DDBJ databases">
        <authorList>
            <person name="de Groot N.N."/>
        </authorList>
    </citation>
    <scope>NUCLEOTIDE SEQUENCE [LARGE SCALE GENOMIC DNA]</scope>
    <source>
        <strain evidence="3 4">DSM 26656</strain>
    </source>
</reference>
<dbReference type="SUPFAM" id="SSF52096">
    <property type="entry name" value="ClpP/crotonase"/>
    <property type="match status" value="1"/>
</dbReference>
<dbReference type="EMBL" id="FNUY01000002">
    <property type="protein sequence ID" value="SEF78355.1"/>
    <property type="molecule type" value="Genomic_DNA"/>
</dbReference>
<dbReference type="Proteomes" id="UP000236743">
    <property type="component" value="Unassembled WGS sequence"/>
</dbReference>
<dbReference type="InterPro" id="IPR001753">
    <property type="entry name" value="Enoyl-CoA_hydra/iso"/>
</dbReference>
<organism evidence="3 4">
    <name type="scientific">Bosea lathyri</name>
    <dbReference type="NCBI Taxonomy" id="1036778"/>
    <lineage>
        <taxon>Bacteria</taxon>
        <taxon>Pseudomonadati</taxon>
        <taxon>Pseudomonadota</taxon>
        <taxon>Alphaproteobacteria</taxon>
        <taxon>Hyphomicrobiales</taxon>
        <taxon>Boseaceae</taxon>
        <taxon>Bosea</taxon>
    </lineage>
</organism>
<dbReference type="InterPro" id="IPR018376">
    <property type="entry name" value="Enoyl-CoA_hyd/isom_CS"/>
</dbReference>
<accession>A0A1H5UTE4</accession>
<dbReference type="PANTHER" id="PTHR11941:SF54">
    <property type="entry name" value="ENOYL-COA HYDRATASE, MITOCHONDRIAL"/>
    <property type="match status" value="1"/>
</dbReference>